<evidence type="ECO:0000256" key="2">
    <source>
        <dbReference type="ARBA" id="ARBA00022516"/>
    </source>
</evidence>
<evidence type="ECO:0000256" key="9">
    <source>
        <dbReference type="ARBA" id="ARBA00023239"/>
    </source>
</evidence>
<keyword evidence="12" id="KW-0496">Mitochondrion</keyword>
<feature type="topological domain" description="Mitochondrial matrix" evidence="12">
    <location>
        <begin position="1"/>
        <end position="107"/>
    </location>
</feature>
<dbReference type="GO" id="GO:0004609">
    <property type="term" value="F:phosphatidylserine decarboxylase activity"/>
    <property type="evidence" value="ECO:0007669"/>
    <property type="project" value="UniProtKB-UniRule"/>
</dbReference>
<comment type="catalytic activity">
    <reaction evidence="12">
        <text>a 1,2-diacyl-sn-glycero-3-phospho-L-serine + H(+) = a 1,2-diacyl-sn-glycero-3-phosphoethanolamine + CO2</text>
        <dbReference type="Rhea" id="RHEA:20828"/>
        <dbReference type="ChEBI" id="CHEBI:15378"/>
        <dbReference type="ChEBI" id="CHEBI:16526"/>
        <dbReference type="ChEBI" id="CHEBI:57262"/>
        <dbReference type="ChEBI" id="CHEBI:64612"/>
        <dbReference type="EC" id="4.1.1.65"/>
    </reaction>
</comment>
<keyword evidence="2 12" id="KW-0444">Lipid biosynthesis</keyword>
<dbReference type="GO" id="GO:0005743">
    <property type="term" value="C:mitochondrial inner membrane"/>
    <property type="evidence" value="ECO:0007669"/>
    <property type="project" value="UniProtKB-SubCell"/>
</dbReference>
<feature type="topological domain" description="Mitochondrial intermembrane" evidence="12">
    <location>
        <begin position="127"/>
        <end position="596"/>
    </location>
</feature>
<feature type="site" description="Cleavage (non-hydrolytic); by autocatalysis" evidence="12">
    <location>
        <begin position="553"/>
        <end position="554"/>
    </location>
</feature>
<evidence type="ECO:0000256" key="4">
    <source>
        <dbReference type="ARBA" id="ARBA00022793"/>
    </source>
</evidence>
<keyword evidence="3 12" id="KW-0812">Transmembrane</keyword>
<accession>A0A9P5NXF1</accession>
<keyword evidence="9 12" id="KW-0456">Lyase</keyword>
<keyword evidence="15" id="KW-1185">Reference proteome</keyword>
<evidence type="ECO:0000256" key="7">
    <source>
        <dbReference type="ARBA" id="ARBA00023136"/>
    </source>
</evidence>
<feature type="active site" description="Charge relay system; for autoendoproteolytic cleavage activity" evidence="12">
    <location>
        <position position="236"/>
    </location>
</feature>
<comment type="pathway">
    <text evidence="1">Lipid metabolism.</text>
</comment>
<comment type="similarity">
    <text evidence="12">Belongs to the phosphatidylserine decarboxylase family. PSD-B subfamily. Eukaryotic type I sub-subfamily.</text>
</comment>
<comment type="caution">
    <text evidence="14">The sequence shown here is derived from an EMBL/GenBank/DDBJ whole genome shotgun (WGS) entry which is preliminary data.</text>
</comment>
<dbReference type="HAMAP" id="MF_03208">
    <property type="entry name" value="PS_decarb_PSD_B_type1_euk"/>
    <property type="match status" value="1"/>
</dbReference>
<keyword evidence="5 12" id="KW-1133">Transmembrane helix</keyword>
<keyword evidence="11 12" id="KW-0670">Pyruvate</keyword>
<dbReference type="GO" id="GO:0006646">
    <property type="term" value="P:phosphatidylethanolamine biosynthetic process"/>
    <property type="evidence" value="ECO:0007669"/>
    <property type="project" value="UniProtKB-UniRule"/>
</dbReference>
<dbReference type="AlphaFoldDB" id="A0A9P5NXF1"/>
<dbReference type="GO" id="GO:0016540">
    <property type="term" value="P:protein autoprocessing"/>
    <property type="evidence" value="ECO:0007669"/>
    <property type="project" value="UniProtKB-UniRule"/>
</dbReference>
<name>A0A9P5NXF1_GYMJU</name>
<sequence>MLGVRVIVRRPINVISGASTRHTALTRGRKPLHTASRVLNASYSTSSSVFARCWVHSSNRTSEILKSVKNGGFKRMYSSQNGADGTGNAGLPLYKRLVHAWKETPTKWYPIPVAVGALLLVAIQYRKKARRAIQEVELNEEGMEVIKLKGPWHVHVIGALPLRNLSRLWGYVNSFELPVWFRPYGFRLYAWIFGCNLNEIEPSDLREYPSLGAFFYRKLQDGARPVDDSVLVSPADGRMLHFGVVEGARVEQVKGMTYSLDALLGLERHSSAQSHTVVPNRGSMEVVDDHEFANVNGIEYSLEQLIGGSEPSTPGTEALSSSSSSGSVTPSTSSSASTLANTSPGSASSSTTVTSPEPSTSEDTHVPMRFGQRTDASVDPTTTKPIQETLVHDASVAVQMGAAGSSVSPTSARHPRPGHALFFAVIYLAPGDYHRFHSATAWVVEKRRHFVGELFSVSPWMAKRLENLFVLNERVALLGRWKYGFFSMVAVGATNVGSIKINFDQDLRTNTSMQRRSIPPPGAYTEATYAAASPLLRGQPLIPGEEMGGFCLGSTVVLVFEAPKDFAFTVQEGEKVRVGQRLGDVPKIEGENVDAD</sequence>
<dbReference type="EMBL" id="JADNYJ010000014">
    <property type="protein sequence ID" value="KAF8907729.1"/>
    <property type="molecule type" value="Genomic_DNA"/>
</dbReference>
<keyword evidence="12" id="KW-0999">Mitochondrion inner membrane</keyword>
<evidence type="ECO:0000256" key="8">
    <source>
        <dbReference type="ARBA" id="ARBA00023209"/>
    </source>
</evidence>
<dbReference type="InterPro" id="IPR033177">
    <property type="entry name" value="PSD-B"/>
</dbReference>
<comment type="subcellular location">
    <molecule>Phosphatidylserine decarboxylase 1 alpha chain</molecule>
    <subcellularLocation>
        <location evidence="12">Mitochondrion inner membrane</location>
        <topology evidence="12">Peripheral membrane protein</topology>
        <orientation evidence="12">Intermembrane side</orientation>
    </subcellularLocation>
    <text evidence="12">Anchored to the mitochondrial inner membrane through its interaction with the integral membrane beta chain.</text>
</comment>
<comment type="function">
    <text evidence="12">Catalyzes the formation of phosphatidylethanolamine (PtdEtn) from phosphatidylserine (PtdSer). Plays a central role in phospholipid metabolism and in the interorganelle trafficking of phosphatidylserine.</text>
</comment>
<organism evidence="14 15">
    <name type="scientific">Gymnopilus junonius</name>
    <name type="common">Spectacular rustgill mushroom</name>
    <name type="synonym">Gymnopilus spectabilis subsp. junonius</name>
    <dbReference type="NCBI Taxonomy" id="109634"/>
    <lineage>
        <taxon>Eukaryota</taxon>
        <taxon>Fungi</taxon>
        <taxon>Dikarya</taxon>
        <taxon>Basidiomycota</taxon>
        <taxon>Agaricomycotina</taxon>
        <taxon>Agaricomycetes</taxon>
        <taxon>Agaricomycetidae</taxon>
        <taxon>Agaricales</taxon>
        <taxon>Agaricineae</taxon>
        <taxon>Hymenogastraceae</taxon>
        <taxon>Gymnopilus</taxon>
    </lineage>
</organism>
<evidence type="ECO:0000256" key="6">
    <source>
        <dbReference type="ARBA" id="ARBA00023098"/>
    </source>
</evidence>
<dbReference type="Pfam" id="PF02666">
    <property type="entry name" value="PS_Dcarbxylase"/>
    <property type="match status" value="2"/>
</dbReference>
<comment type="subcellular location">
    <molecule>Phosphatidylserine decarboxylase 1 beta chain</molecule>
    <subcellularLocation>
        <location evidence="12">Mitochondrion inner membrane</location>
        <topology evidence="12">Single-pass membrane protein</topology>
        <orientation evidence="12">Intermembrane side</orientation>
    </subcellularLocation>
</comment>
<evidence type="ECO:0000256" key="11">
    <source>
        <dbReference type="ARBA" id="ARBA00023317"/>
    </source>
</evidence>
<protein>
    <recommendedName>
        <fullName evidence="12">Phosphatidylserine decarboxylase proenzyme 1, mitochondrial</fullName>
        <ecNumber evidence="12">4.1.1.65</ecNumber>
    </recommendedName>
    <component>
        <recommendedName>
            <fullName evidence="12">Phosphatidylserine decarboxylase 1 beta chain</fullName>
        </recommendedName>
    </component>
    <component>
        <recommendedName>
            <fullName evidence="12">Phosphatidylserine decarboxylase 1 alpha chain</fullName>
        </recommendedName>
    </component>
</protein>
<gene>
    <name evidence="12" type="primary">PSD1</name>
    <name evidence="14" type="ORF">CPB84DRAFT_1768661</name>
</gene>
<comment type="pathway">
    <text evidence="12">Phospholipid metabolism; phosphatidylethanolamine biosynthesis; phosphatidylethanolamine from CDP-diacylglycerol: step 2/2.</text>
</comment>
<keyword evidence="10 12" id="KW-1208">Phospholipid metabolism</keyword>
<dbReference type="NCBIfam" id="TIGR00163">
    <property type="entry name" value="PS_decarb"/>
    <property type="match status" value="1"/>
</dbReference>
<dbReference type="OrthoDB" id="4330at2759"/>
<feature type="active site" description="Schiff-base intermediate with substrate; via pyruvic acid; for decarboxylase activity" evidence="12">
    <location>
        <position position="554"/>
    </location>
</feature>
<keyword evidence="6 12" id="KW-0443">Lipid metabolism</keyword>
<evidence type="ECO:0000256" key="3">
    <source>
        <dbReference type="ARBA" id="ARBA00022692"/>
    </source>
</evidence>
<keyword evidence="4 12" id="KW-0210">Decarboxylase</keyword>
<evidence type="ECO:0000256" key="10">
    <source>
        <dbReference type="ARBA" id="ARBA00023264"/>
    </source>
</evidence>
<feature type="compositionally biased region" description="Low complexity" evidence="13">
    <location>
        <begin position="312"/>
        <end position="361"/>
    </location>
</feature>
<feature type="region of interest" description="Disordered" evidence="13">
    <location>
        <begin position="306"/>
        <end position="381"/>
    </location>
</feature>
<reference evidence="14" key="1">
    <citation type="submission" date="2020-11" db="EMBL/GenBank/DDBJ databases">
        <authorList>
            <consortium name="DOE Joint Genome Institute"/>
            <person name="Ahrendt S."/>
            <person name="Riley R."/>
            <person name="Andreopoulos W."/>
            <person name="LaButti K."/>
            <person name="Pangilinan J."/>
            <person name="Ruiz-duenas F.J."/>
            <person name="Barrasa J.M."/>
            <person name="Sanchez-Garcia M."/>
            <person name="Camarero S."/>
            <person name="Miyauchi S."/>
            <person name="Serrano A."/>
            <person name="Linde D."/>
            <person name="Babiker R."/>
            <person name="Drula E."/>
            <person name="Ayuso-Fernandez I."/>
            <person name="Pacheco R."/>
            <person name="Padilla G."/>
            <person name="Ferreira P."/>
            <person name="Barriuso J."/>
            <person name="Kellner H."/>
            <person name="Castanera R."/>
            <person name="Alfaro M."/>
            <person name="Ramirez L."/>
            <person name="Pisabarro A.G."/>
            <person name="Kuo A."/>
            <person name="Tritt A."/>
            <person name="Lipzen A."/>
            <person name="He G."/>
            <person name="Yan M."/>
            <person name="Ng V."/>
            <person name="Cullen D."/>
            <person name="Martin F."/>
            <person name="Rosso M.-N."/>
            <person name="Henrissat B."/>
            <person name="Hibbett D."/>
            <person name="Martinez A.T."/>
            <person name="Grigoriev I.V."/>
        </authorList>
    </citation>
    <scope>NUCLEOTIDE SEQUENCE</scope>
    <source>
        <strain evidence="14">AH 44721</strain>
    </source>
</reference>
<dbReference type="PANTHER" id="PTHR10067">
    <property type="entry name" value="PHOSPHATIDYLSERINE DECARBOXYLASE"/>
    <property type="match status" value="1"/>
</dbReference>
<dbReference type="Proteomes" id="UP000724874">
    <property type="component" value="Unassembled WGS sequence"/>
</dbReference>
<evidence type="ECO:0000256" key="5">
    <source>
        <dbReference type="ARBA" id="ARBA00022989"/>
    </source>
</evidence>
<dbReference type="PANTHER" id="PTHR10067:SF6">
    <property type="entry name" value="PHOSPHATIDYLSERINE DECARBOXYLASE PROENZYME, MITOCHONDRIAL"/>
    <property type="match status" value="1"/>
</dbReference>
<keyword evidence="12" id="KW-0865">Zymogen</keyword>
<dbReference type="InterPro" id="IPR003817">
    <property type="entry name" value="PS_Dcarbxylase"/>
</dbReference>
<evidence type="ECO:0000256" key="13">
    <source>
        <dbReference type="SAM" id="MobiDB-lite"/>
    </source>
</evidence>
<evidence type="ECO:0000313" key="15">
    <source>
        <dbReference type="Proteomes" id="UP000724874"/>
    </source>
</evidence>
<dbReference type="EC" id="4.1.1.65" evidence="12"/>
<comment type="subunit">
    <text evidence="12">Heterodimer of a large membrane-associated beta subunit and a small pyruvoyl-containing alpha subunit.</text>
</comment>
<evidence type="ECO:0000313" key="14">
    <source>
        <dbReference type="EMBL" id="KAF8907729.1"/>
    </source>
</evidence>
<evidence type="ECO:0000256" key="12">
    <source>
        <dbReference type="HAMAP-Rule" id="MF_03208"/>
    </source>
</evidence>
<evidence type="ECO:0000256" key="1">
    <source>
        <dbReference type="ARBA" id="ARBA00005189"/>
    </source>
</evidence>
<feature type="active site" description="Charge relay system; for autoendoproteolytic cleavage activity" evidence="12">
    <location>
        <position position="437"/>
    </location>
</feature>
<feature type="chain" id="PRO_5040553531" description="Phosphatidylserine decarboxylase 1 beta chain" evidence="12">
    <location>
        <begin position="1"/>
        <end position="553"/>
    </location>
</feature>
<comment type="PTM">
    <text evidence="12">Is synthesized initially as an inactive proenzyme. Formation of the active enzyme involves a self-maturation process in which the active site pyruvoyl group is generated from an internal serine residue via an autocatalytic post-translational modification. Two non-identical subunits are generated from the proenzyme in this reaction, and the pyruvate is formed at the N-terminus of the alpha chain, which is derived from the carboxyl end of the proenzyme. The autoendoproteolytic cleavage occurs by a canonical serine protease mechanism, in which the side chain hydroxyl group of the serine supplies its oxygen atom to form the C-terminus of the beta chain, while the remainder of the serine residue undergoes an oxidative deamination to produce ammonia and the pyruvoyl prosthetic group on the alpha chain. During this reaction, the Ser that is part of the protease active site of the proenzyme becomes the pyruvoyl prosthetic group, which constitutes an essential element of the active site of the mature decarboxylase.</text>
</comment>
<dbReference type="InterPro" id="IPR033661">
    <property type="entry name" value="PSD_type1_euk"/>
</dbReference>
<feature type="active site" description="Charge relay system; for autoendoproteolytic cleavage activity" evidence="12">
    <location>
        <position position="554"/>
    </location>
</feature>
<feature type="chain" id="PRO_5040553530" description="Phosphatidylserine decarboxylase 1 alpha chain" evidence="12">
    <location>
        <begin position="554"/>
        <end position="596"/>
    </location>
</feature>
<keyword evidence="7 12" id="KW-0472">Membrane</keyword>
<keyword evidence="8 12" id="KW-0594">Phospholipid biosynthesis</keyword>
<feature type="modified residue" description="Pyruvic acid (Ser); by autocatalysis" evidence="12">
    <location>
        <position position="554"/>
    </location>
</feature>
<comment type="cofactor">
    <cofactor evidence="12">
        <name>pyruvate</name>
        <dbReference type="ChEBI" id="CHEBI:15361"/>
    </cofactor>
    <text evidence="12">Binds 1 pyruvoyl group covalently per subunit.</text>
</comment>
<proteinExistence type="inferred from homology"/>